<dbReference type="SUPFAM" id="SSF103515">
    <property type="entry name" value="Autotransporter"/>
    <property type="match status" value="1"/>
</dbReference>
<evidence type="ECO:0000313" key="4">
    <source>
        <dbReference type="Proteomes" id="UP000248795"/>
    </source>
</evidence>
<dbReference type="Proteomes" id="UP000248795">
    <property type="component" value="Unassembled WGS sequence"/>
</dbReference>
<dbReference type="AlphaFoldDB" id="A0A2W2AT07"/>
<evidence type="ECO:0000256" key="1">
    <source>
        <dbReference type="SAM" id="SignalP"/>
    </source>
</evidence>
<dbReference type="Gene3D" id="2.40.128.130">
    <property type="entry name" value="Autotransporter beta-domain"/>
    <property type="match status" value="1"/>
</dbReference>
<sequence>MNTRSLVQRAIPFAWLLLSSTPAVAQQVINGTTVTVPSLSQPSPWNTGALTVGSTGTGTLNVGAGGVVNSTASTLGSTAAGRGTVNVSGAGASWTAANGGGATLTVGSLGAGSLTIGNGGRVQTIGNASANVGSATTGTGTVTVTGAGSSLSVANALFINAGTMQVANGGSLSAATATLNGGSLSLTGSDSRLSLVNNIFIRNAASVILADGAQATSFRVWIGEQASAATSRLTVRNGARWIMDPSLNPLTYSVLTVGRRANGELLIESGGVVSGVRTTIGGEEASNVPNVSGVVTVAGSGSLLATREFMNVGELGTGTLSILQGGTVTSGSATVGTLPTGHGSITVDGAGSSLIVGQAASGLSRTFVVGNNGNVNSLTVSGGGLVEAHDSFTVGRQLGAHGNSVTVTGAGSKLWVDGGFAVGRNGANNSTLVRDGARLETLDQAWIGGAAGSPAIGNHVDITGAGTMWLLGGDLHIGSATSPLKDGVEDTPPPVVTATAANNYLLVSGGGAVTQTGGGTTIGAGGNQLLVDDNSTFTSDGAISVGDGSHLSLGADARVNGGSLAMSAGSQLDVFAQEGNSSLLSFSGKAELGGTLSALIDGRSSLSYRFLVLEAGEVDGTFDRAVLNDYSANLGWTVQYTPEQVWLQLNAIIGDVEGLNENQRNVADSLDDYFNRGGQLPPSFVPILGLTGSELGQALSQLSGEVGASGGAAAAASANTSFLRSMLNHAAPACEARREDDPLRRCEHAVWAAAFGSTAELPGNGAKGSHDTTITTSGLVTGWDYAKDDMRVGVAIAGGGTGWNLDGSGMGNGDATFLQLGAYGTKQMGQAYAALAGAYALQAMSTERRVTALQDESLDADLIANAVAGRGEAGYRFGAAAGLGVTPYAALQGQAIRLPGYDESGTLDDGSYALSFNATTTTAVRSELGLGLDMDTAAAAFSARAAWAHDWLNDGYARAGFQSLPGTSFIVNGAEAPADIALVSLSAEADLSEQTAVTARFDGEFGADYQSYAGTLALTYSW</sequence>
<dbReference type="PROSITE" id="PS51208">
    <property type="entry name" value="AUTOTRANSPORTER"/>
    <property type="match status" value="1"/>
</dbReference>
<dbReference type="NCBIfam" id="TIGR04393">
    <property type="entry name" value="rpt_T5SS_PEPC"/>
    <property type="match status" value="3"/>
</dbReference>
<keyword evidence="4" id="KW-1185">Reference proteome</keyword>
<dbReference type="InterPro" id="IPR036709">
    <property type="entry name" value="Autotransporte_beta_dom_sf"/>
</dbReference>
<accession>A0A2W2AT07</accession>
<gene>
    <name evidence="3" type="ORF">DK847_01210</name>
</gene>
<dbReference type="EMBL" id="QKVK01000001">
    <property type="protein sequence ID" value="PZF78465.1"/>
    <property type="molecule type" value="Genomic_DNA"/>
</dbReference>
<evidence type="ECO:0000259" key="2">
    <source>
        <dbReference type="PROSITE" id="PS51208"/>
    </source>
</evidence>
<feature type="domain" description="Autotransporter" evidence="2">
    <location>
        <begin position="743"/>
        <end position="1022"/>
    </location>
</feature>
<proteinExistence type="predicted"/>
<reference evidence="4" key="1">
    <citation type="submission" date="2018-06" db="EMBL/GenBank/DDBJ databases">
        <title>Aestuariibacter litoralis strain KCTC 52945T.</title>
        <authorList>
            <person name="Li X."/>
            <person name="Salam N."/>
            <person name="Li J.-L."/>
            <person name="Chen Y.-M."/>
            <person name="Yang Z.-W."/>
            <person name="Zhang L.-Y."/>
            <person name="Han M.-X."/>
            <person name="Xiao M."/>
            <person name="Li W.-J."/>
        </authorList>
    </citation>
    <scope>NUCLEOTIDE SEQUENCE [LARGE SCALE GENOMIC DNA]</scope>
    <source>
        <strain evidence="4">KCTC 52945</strain>
    </source>
</reference>
<dbReference type="InterPro" id="IPR005546">
    <property type="entry name" value="Autotransporte_beta"/>
</dbReference>
<dbReference type="SMART" id="SM00869">
    <property type="entry name" value="Autotransporter"/>
    <property type="match status" value="1"/>
</dbReference>
<dbReference type="RefSeq" id="WP_111195792.1">
    <property type="nucleotide sequence ID" value="NZ_QKVK01000001.1"/>
</dbReference>
<protein>
    <recommendedName>
        <fullName evidence="2">Autotransporter domain-containing protein</fullName>
    </recommendedName>
</protein>
<organism evidence="3 4">
    <name type="scientific">Aestuariivirga litoralis</name>
    <dbReference type="NCBI Taxonomy" id="2650924"/>
    <lineage>
        <taxon>Bacteria</taxon>
        <taxon>Pseudomonadati</taxon>
        <taxon>Pseudomonadota</taxon>
        <taxon>Alphaproteobacteria</taxon>
        <taxon>Hyphomicrobiales</taxon>
        <taxon>Aestuariivirgaceae</taxon>
        <taxon>Aestuariivirga</taxon>
    </lineage>
</organism>
<feature type="chain" id="PRO_5016092958" description="Autotransporter domain-containing protein" evidence="1">
    <location>
        <begin position="26"/>
        <end position="1022"/>
    </location>
</feature>
<dbReference type="Pfam" id="PF03797">
    <property type="entry name" value="Autotransporter"/>
    <property type="match status" value="1"/>
</dbReference>
<evidence type="ECO:0000313" key="3">
    <source>
        <dbReference type="EMBL" id="PZF78465.1"/>
    </source>
</evidence>
<keyword evidence="1" id="KW-0732">Signal</keyword>
<name>A0A2W2AT07_9HYPH</name>
<dbReference type="InterPro" id="IPR030895">
    <property type="entry name" value="T5SS_PEPC_rpt"/>
</dbReference>
<feature type="signal peptide" evidence="1">
    <location>
        <begin position="1"/>
        <end position="25"/>
    </location>
</feature>
<comment type="caution">
    <text evidence="3">The sequence shown here is derived from an EMBL/GenBank/DDBJ whole genome shotgun (WGS) entry which is preliminary data.</text>
</comment>